<protein>
    <submittedName>
        <fullName evidence="1">Uncharacterized protein</fullName>
    </submittedName>
</protein>
<dbReference type="Proteomes" id="UP000253383">
    <property type="component" value="Unassembled WGS sequence"/>
</dbReference>
<dbReference type="EMBL" id="QOWE01000008">
    <property type="protein sequence ID" value="RCR69443.1"/>
    <property type="molecule type" value="Genomic_DNA"/>
</dbReference>
<evidence type="ECO:0000313" key="2">
    <source>
        <dbReference type="Proteomes" id="UP000253383"/>
    </source>
</evidence>
<comment type="caution">
    <text evidence="1">The sequence shown here is derived from an EMBL/GenBank/DDBJ whole genome shotgun (WGS) entry which is preliminary data.</text>
</comment>
<name>A0A368JS62_9BACT</name>
<reference evidence="1 2" key="1">
    <citation type="submission" date="2018-07" db="EMBL/GenBank/DDBJ databases">
        <title>Genome analysis of Larkinella rosea.</title>
        <authorList>
            <person name="Zhou Z."/>
            <person name="Wang G."/>
        </authorList>
    </citation>
    <scope>NUCLEOTIDE SEQUENCE [LARGE SCALE GENOMIC DNA]</scope>
    <source>
        <strain evidence="2">zzj9</strain>
    </source>
</reference>
<dbReference type="OrthoDB" id="964853at2"/>
<sequence length="79" mass="9178">MQKVTSAQYWKNRMAVAKKRFPDEMGQQDIIKAIVELNPTLDKLTNANRWRNAWFLHAGDPEFTELVEKIADSLETESI</sequence>
<dbReference type="AlphaFoldDB" id="A0A368JS62"/>
<dbReference type="RefSeq" id="WP_114406130.1">
    <property type="nucleotide sequence ID" value="NZ_QOWE01000008.1"/>
</dbReference>
<organism evidence="1 2">
    <name type="scientific">Larkinella punicea</name>
    <dbReference type="NCBI Taxonomy" id="2315727"/>
    <lineage>
        <taxon>Bacteria</taxon>
        <taxon>Pseudomonadati</taxon>
        <taxon>Bacteroidota</taxon>
        <taxon>Cytophagia</taxon>
        <taxon>Cytophagales</taxon>
        <taxon>Spirosomataceae</taxon>
        <taxon>Larkinella</taxon>
    </lineage>
</organism>
<gene>
    <name evidence="1" type="ORF">DUE52_11360</name>
</gene>
<evidence type="ECO:0000313" key="1">
    <source>
        <dbReference type="EMBL" id="RCR69443.1"/>
    </source>
</evidence>
<keyword evidence="2" id="KW-1185">Reference proteome</keyword>
<proteinExistence type="predicted"/>
<accession>A0A368JS62</accession>